<protein>
    <recommendedName>
        <fullName evidence="3">EF-hand domain-containing protein</fullName>
    </recommendedName>
</protein>
<evidence type="ECO:0000313" key="2">
    <source>
        <dbReference type="Proteomes" id="UP001295684"/>
    </source>
</evidence>
<evidence type="ECO:0008006" key="3">
    <source>
        <dbReference type="Google" id="ProtNLM"/>
    </source>
</evidence>
<organism evidence="1 2">
    <name type="scientific">Euplotes crassus</name>
    <dbReference type="NCBI Taxonomy" id="5936"/>
    <lineage>
        <taxon>Eukaryota</taxon>
        <taxon>Sar</taxon>
        <taxon>Alveolata</taxon>
        <taxon>Ciliophora</taxon>
        <taxon>Intramacronucleata</taxon>
        <taxon>Spirotrichea</taxon>
        <taxon>Hypotrichia</taxon>
        <taxon>Euplotida</taxon>
        <taxon>Euplotidae</taxon>
        <taxon>Moneuplotes</taxon>
    </lineage>
</organism>
<sequence length="188" mass="21717">MTPNITRRDISLSNRVGKLAKNRPSGIGLNMSLMISMTYSKGISNNTYNYLEDKGVIDSCLEYCQEMYATTVGLSEYFYTDFLIPLGEGLLLIYSVTEMRIYFYCLNFDYSWILEKISTLLQNTKLLLTKQWLRLDYDCDGKVSLDDIISTVSFLYNSVSTFYEQNLQKSPLSKMLVQGAPKIRRKKF</sequence>
<comment type="caution">
    <text evidence="1">The sequence shown here is derived from an EMBL/GenBank/DDBJ whole genome shotgun (WGS) entry which is preliminary data.</text>
</comment>
<accession>A0AAD1XZG3</accession>
<dbReference type="InterPro" id="IPR018247">
    <property type="entry name" value="EF_Hand_1_Ca_BS"/>
</dbReference>
<dbReference type="Proteomes" id="UP001295684">
    <property type="component" value="Unassembled WGS sequence"/>
</dbReference>
<gene>
    <name evidence="1" type="ORF">ECRASSUSDP1_LOCUS23166</name>
</gene>
<dbReference type="EMBL" id="CAMPGE010023815">
    <property type="protein sequence ID" value="CAI2381708.1"/>
    <property type="molecule type" value="Genomic_DNA"/>
</dbReference>
<name>A0AAD1XZG3_EUPCR</name>
<reference evidence="1" key="1">
    <citation type="submission" date="2023-07" db="EMBL/GenBank/DDBJ databases">
        <authorList>
            <consortium name="AG Swart"/>
            <person name="Singh M."/>
            <person name="Singh A."/>
            <person name="Seah K."/>
            <person name="Emmerich C."/>
        </authorList>
    </citation>
    <scope>NUCLEOTIDE SEQUENCE</scope>
    <source>
        <strain evidence="1">DP1</strain>
    </source>
</reference>
<dbReference type="AlphaFoldDB" id="A0AAD1XZG3"/>
<dbReference type="PROSITE" id="PS00018">
    <property type="entry name" value="EF_HAND_1"/>
    <property type="match status" value="1"/>
</dbReference>
<evidence type="ECO:0000313" key="1">
    <source>
        <dbReference type="EMBL" id="CAI2381708.1"/>
    </source>
</evidence>
<proteinExistence type="predicted"/>
<keyword evidence="2" id="KW-1185">Reference proteome</keyword>